<name>A0ACC2IE27_9PLEO</name>
<evidence type="ECO:0000313" key="2">
    <source>
        <dbReference type="Proteomes" id="UP001153331"/>
    </source>
</evidence>
<comment type="caution">
    <text evidence="1">The sequence shown here is derived from an EMBL/GenBank/DDBJ whole genome shotgun (WGS) entry which is preliminary data.</text>
</comment>
<dbReference type="EMBL" id="JAPHNI010000255">
    <property type="protein sequence ID" value="KAJ8113414.1"/>
    <property type="molecule type" value="Genomic_DNA"/>
</dbReference>
<accession>A0ACC2IE27</accession>
<sequence>MYEAVANMKNVAETENKVPEQELKGRIAGFITAILMIVPFVGEAAGALGGTTMRSLILLAGKLGKVAAQVTWNVALASINPKLGWYCSDSQATTSVGQSIVTATLPPLQSLAHEQSLGCLHLDVSLIDPSEPREFNQLQATQHNVGFAPTSGDATITHQAARDLMSRHSSWKRWPCIPSEVKVETHKWINRELEKQGVPGVREDILDWRMSRALPDAARAAMNKTRADASSQDNDPFVNVGDASKSD</sequence>
<keyword evidence="2" id="KW-1185">Reference proteome</keyword>
<proteinExistence type="predicted"/>
<reference evidence="1" key="1">
    <citation type="submission" date="2022-11" db="EMBL/GenBank/DDBJ databases">
        <title>Genome Sequence of Boeremia exigua.</title>
        <authorList>
            <person name="Buettner E."/>
        </authorList>
    </citation>
    <scope>NUCLEOTIDE SEQUENCE</scope>
    <source>
        <strain evidence="1">CU02</strain>
    </source>
</reference>
<gene>
    <name evidence="1" type="ORF">OPT61_g4447</name>
</gene>
<dbReference type="Proteomes" id="UP001153331">
    <property type="component" value="Unassembled WGS sequence"/>
</dbReference>
<protein>
    <submittedName>
        <fullName evidence="1">Uncharacterized protein</fullName>
    </submittedName>
</protein>
<organism evidence="1 2">
    <name type="scientific">Boeremia exigua</name>
    <dbReference type="NCBI Taxonomy" id="749465"/>
    <lineage>
        <taxon>Eukaryota</taxon>
        <taxon>Fungi</taxon>
        <taxon>Dikarya</taxon>
        <taxon>Ascomycota</taxon>
        <taxon>Pezizomycotina</taxon>
        <taxon>Dothideomycetes</taxon>
        <taxon>Pleosporomycetidae</taxon>
        <taxon>Pleosporales</taxon>
        <taxon>Pleosporineae</taxon>
        <taxon>Didymellaceae</taxon>
        <taxon>Boeremia</taxon>
    </lineage>
</organism>
<evidence type="ECO:0000313" key="1">
    <source>
        <dbReference type="EMBL" id="KAJ8113414.1"/>
    </source>
</evidence>